<reference evidence="1 2" key="1">
    <citation type="journal article" date="2018" name="PLoS Genet.">
        <title>Population sequencing reveals clonal diversity and ancestral inbreeding in the grapevine cultivar Chardonnay.</title>
        <authorList>
            <person name="Roach M.J."/>
            <person name="Johnson D.L."/>
            <person name="Bohlmann J."/>
            <person name="van Vuuren H.J."/>
            <person name="Jones S.J."/>
            <person name="Pretorius I.S."/>
            <person name="Schmidt S.A."/>
            <person name="Borneman A.R."/>
        </authorList>
    </citation>
    <scope>NUCLEOTIDE SEQUENCE [LARGE SCALE GENOMIC DNA]</scope>
    <source>
        <strain evidence="2">cv. Chardonnay</strain>
        <tissue evidence="1">Leaf</tissue>
    </source>
</reference>
<evidence type="ECO:0000313" key="2">
    <source>
        <dbReference type="Proteomes" id="UP000288805"/>
    </source>
</evidence>
<gene>
    <name evidence="1" type="ORF">CK203_080167</name>
</gene>
<proteinExistence type="predicted"/>
<dbReference type="EMBL" id="QGNW01001129">
    <property type="protein sequence ID" value="RVW54285.1"/>
    <property type="molecule type" value="Genomic_DNA"/>
</dbReference>
<protein>
    <submittedName>
        <fullName evidence="1">Uncharacterized protein</fullName>
    </submittedName>
</protein>
<accession>A0A438F2U0</accession>
<name>A0A438F2U0_VITVI</name>
<dbReference type="PANTHER" id="PTHR47911:SF1">
    <property type="entry name" value="OS06G0664400 PROTEIN"/>
    <property type="match status" value="1"/>
</dbReference>
<comment type="caution">
    <text evidence="1">The sequence shown here is derived from an EMBL/GenBank/DDBJ whole genome shotgun (WGS) entry which is preliminary data.</text>
</comment>
<sequence>MKETMENVPYLKELVDYYSGPDRVTAKKQQEELERIAKTLPETAPNSVKRFTDRAILSLQRIRDLNQMKDSLANRLPDLTVVGVTREMLGFLRKSQDRNECYGIYSTSTPHRGPFVLSLLEEFHLMFYSSVGFQFVIQKGKHLSSLQILLMQSNPGWGFDKKCQFMDKLVWEVSQHYK</sequence>
<dbReference type="AlphaFoldDB" id="A0A438F2U0"/>
<organism evidence="1 2">
    <name type="scientific">Vitis vinifera</name>
    <name type="common">Grape</name>
    <dbReference type="NCBI Taxonomy" id="29760"/>
    <lineage>
        <taxon>Eukaryota</taxon>
        <taxon>Viridiplantae</taxon>
        <taxon>Streptophyta</taxon>
        <taxon>Embryophyta</taxon>
        <taxon>Tracheophyta</taxon>
        <taxon>Spermatophyta</taxon>
        <taxon>Magnoliopsida</taxon>
        <taxon>eudicotyledons</taxon>
        <taxon>Gunneridae</taxon>
        <taxon>Pentapetalae</taxon>
        <taxon>rosids</taxon>
        <taxon>Vitales</taxon>
        <taxon>Vitaceae</taxon>
        <taxon>Viteae</taxon>
        <taxon>Vitis</taxon>
    </lineage>
</organism>
<evidence type="ECO:0000313" key="1">
    <source>
        <dbReference type="EMBL" id="RVW54285.1"/>
    </source>
</evidence>
<dbReference type="Proteomes" id="UP000288805">
    <property type="component" value="Unassembled WGS sequence"/>
</dbReference>
<dbReference type="PANTHER" id="PTHR47911">
    <property type="entry name" value="HYDROXYPROLINE-RICH GLYCOPROTEIN-LIKE"/>
    <property type="match status" value="1"/>
</dbReference>